<dbReference type="OrthoDB" id="10580875at2759"/>
<dbReference type="EMBL" id="ML991773">
    <property type="protein sequence ID" value="KAF2239116.1"/>
    <property type="molecule type" value="Genomic_DNA"/>
</dbReference>
<evidence type="ECO:0000256" key="1">
    <source>
        <dbReference type="SAM" id="Coils"/>
    </source>
</evidence>
<feature type="coiled-coil region" evidence="1">
    <location>
        <begin position="100"/>
        <end position="156"/>
    </location>
</feature>
<dbReference type="Proteomes" id="UP000800092">
    <property type="component" value="Unassembled WGS sequence"/>
</dbReference>
<organism evidence="2 3">
    <name type="scientific">Viridothelium virens</name>
    <name type="common">Speckled blister lichen</name>
    <name type="synonym">Trypethelium virens</name>
    <dbReference type="NCBI Taxonomy" id="1048519"/>
    <lineage>
        <taxon>Eukaryota</taxon>
        <taxon>Fungi</taxon>
        <taxon>Dikarya</taxon>
        <taxon>Ascomycota</taxon>
        <taxon>Pezizomycotina</taxon>
        <taxon>Dothideomycetes</taxon>
        <taxon>Dothideomycetes incertae sedis</taxon>
        <taxon>Trypetheliales</taxon>
        <taxon>Trypetheliaceae</taxon>
        <taxon>Viridothelium</taxon>
    </lineage>
</organism>
<reference evidence="2" key="1">
    <citation type="journal article" date="2020" name="Stud. Mycol.">
        <title>101 Dothideomycetes genomes: a test case for predicting lifestyles and emergence of pathogens.</title>
        <authorList>
            <person name="Haridas S."/>
            <person name="Albert R."/>
            <person name="Binder M."/>
            <person name="Bloem J."/>
            <person name="Labutti K."/>
            <person name="Salamov A."/>
            <person name="Andreopoulos B."/>
            <person name="Baker S."/>
            <person name="Barry K."/>
            <person name="Bills G."/>
            <person name="Bluhm B."/>
            <person name="Cannon C."/>
            <person name="Castanera R."/>
            <person name="Culley D."/>
            <person name="Daum C."/>
            <person name="Ezra D."/>
            <person name="Gonzalez J."/>
            <person name="Henrissat B."/>
            <person name="Kuo A."/>
            <person name="Liang C."/>
            <person name="Lipzen A."/>
            <person name="Lutzoni F."/>
            <person name="Magnuson J."/>
            <person name="Mondo S."/>
            <person name="Nolan M."/>
            <person name="Ohm R."/>
            <person name="Pangilinan J."/>
            <person name="Park H.-J."/>
            <person name="Ramirez L."/>
            <person name="Alfaro M."/>
            <person name="Sun H."/>
            <person name="Tritt A."/>
            <person name="Yoshinaga Y."/>
            <person name="Zwiers L.-H."/>
            <person name="Turgeon B."/>
            <person name="Goodwin S."/>
            <person name="Spatafora J."/>
            <person name="Crous P."/>
            <person name="Grigoriev I."/>
        </authorList>
    </citation>
    <scope>NUCLEOTIDE SEQUENCE</scope>
    <source>
        <strain evidence="2">Tuck. ex Michener</strain>
    </source>
</reference>
<evidence type="ECO:0000313" key="2">
    <source>
        <dbReference type="EMBL" id="KAF2239116.1"/>
    </source>
</evidence>
<feature type="coiled-coil region" evidence="1">
    <location>
        <begin position="413"/>
        <end position="440"/>
    </location>
</feature>
<keyword evidence="3" id="KW-1185">Reference proteome</keyword>
<feature type="coiled-coil region" evidence="1">
    <location>
        <begin position="227"/>
        <end position="268"/>
    </location>
</feature>
<protein>
    <submittedName>
        <fullName evidence="2">Uncharacterized protein</fullName>
    </submittedName>
</protein>
<name>A0A6A6HLV5_VIRVR</name>
<keyword evidence="1" id="KW-0175">Coiled coil</keyword>
<evidence type="ECO:0000313" key="3">
    <source>
        <dbReference type="Proteomes" id="UP000800092"/>
    </source>
</evidence>
<gene>
    <name evidence="2" type="ORF">EV356DRAFT_502072</name>
</gene>
<dbReference type="AlphaFoldDB" id="A0A6A6HLV5"/>
<proteinExistence type="predicted"/>
<sequence>MSSTRTGSVVSPTAPIHVAQHHVRECIERWEGHLEASRQPEAGFEQERHLPCVKSLDEMEGQQRVDAIHQLWFQSARERIFEIGKLQEENQSLKDQVARSAMLHQQIDELDEQMEEKDAEIFELLAEKQLVTEPEIEELESEIKSLKTQNDGLRIMATSRDRTIGDLSLENESLRWHLQQVCKIAGIVTDWCDGSRFHGLASDNANVVEVQTASEPPAPQVSTSKELKKATAAIEKLNVEKDEREHELQNTKRLLAISEDSLKNTRSELEIANHHLRLRQESVADMEAGRRKSSVTDVSLFEAEAYVRTTLEVERNMLELQLDEMLERQSKLEYNIEHLRFSLMDSIEGKAELKREMTNAKVLCRFLATERVNLKEALTNLRRCFESTIQGTQEKDAKIKELEVELERHSGMIVTLTGALTTARQQREQLQHELLSQTDQSRHCAELLQHERSEHECVERELQRRTTQLDRVRTNLVRAHVGRVQGFDPVRADKHFLERQLDGADKIIGTLEKQLDLTKKQLSGERELLGHYTTDVNDQIDGLEEETVTLQNKVKALDGDRNAVAGVALLGGALIDMLANLS</sequence>
<accession>A0A6A6HLV5</accession>